<keyword evidence="2" id="KW-0378">Hydrolase</keyword>
<evidence type="ECO:0000313" key="4">
    <source>
        <dbReference type="EMBL" id="KNZ59370.1"/>
    </source>
</evidence>
<evidence type="ECO:0000256" key="2">
    <source>
        <dbReference type="ARBA" id="ARBA00022801"/>
    </source>
</evidence>
<dbReference type="GO" id="GO:0005634">
    <property type="term" value="C:nucleus"/>
    <property type="evidence" value="ECO:0007669"/>
    <property type="project" value="TreeGrafter"/>
</dbReference>
<name>A0A0L6VH01_9BASI</name>
<dbReference type="EMBL" id="LAVV01006557">
    <property type="protein sequence ID" value="KNZ59370.1"/>
    <property type="molecule type" value="Genomic_DNA"/>
</dbReference>
<dbReference type="GO" id="GO:0005524">
    <property type="term" value="F:ATP binding"/>
    <property type="evidence" value="ECO:0007669"/>
    <property type="project" value="UniProtKB-KW"/>
</dbReference>
<dbReference type="Proteomes" id="UP000037035">
    <property type="component" value="Unassembled WGS sequence"/>
</dbReference>
<proteinExistence type="predicted"/>
<organism evidence="4 5">
    <name type="scientific">Puccinia sorghi</name>
    <dbReference type="NCBI Taxonomy" id="27349"/>
    <lineage>
        <taxon>Eukaryota</taxon>
        <taxon>Fungi</taxon>
        <taxon>Dikarya</taxon>
        <taxon>Basidiomycota</taxon>
        <taxon>Pucciniomycotina</taxon>
        <taxon>Pucciniomycetes</taxon>
        <taxon>Pucciniales</taxon>
        <taxon>Pucciniaceae</taxon>
        <taxon>Puccinia</taxon>
    </lineage>
</organism>
<dbReference type="VEuPathDB" id="FungiDB:VP01_1748g8"/>
<reference evidence="4 5" key="1">
    <citation type="submission" date="2015-08" db="EMBL/GenBank/DDBJ databases">
        <title>Next Generation Sequencing and Analysis of the Genome of Puccinia sorghi L Schw, the Causal Agent of Maize Common Rust.</title>
        <authorList>
            <person name="Rochi L."/>
            <person name="Burguener G."/>
            <person name="Darino M."/>
            <person name="Turjanski A."/>
            <person name="Kreff E."/>
            <person name="Dieguez M.J."/>
            <person name="Sacco F."/>
        </authorList>
    </citation>
    <scope>NUCLEOTIDE SEQUENCE [LARGE SCALE GENOMIC DNA]</scope>
    <source>
        <strain evidence="4 5">RO10H11247</strain>
    </source>
</reference>
<dbReference type="GO" id="GO:0016787">
    <property type="term" value="F:hydrolase activity"/>
    <property type="evidence" value="ECO:0007669"/>
    <property type="project" value="UniProtKB-KW"/>
</dbReference>
<gene>
    <name evidence="4" type="ORF">VP01_1748g8</name>
</gene>
<comment type="caution">
    <text evidence="4">The sequence shown here is derived from an EMBL/GenBank/DDBJ whole genome shotgun (WGS) entry which is preliminary data.</text>
</comment>
<dbReference type="InterPro" id="IPR050628">
    <property type="entry name" value="SNF2_RAD54_helicase_TF"/>
</dbReference>
<evidence type="ECO:0000313" key="5">
    <source>
        <dbReference type="Proteomes" id="UP000037035"/>
    </source>
</evidence>
<dbReference type="InterPro" id="IPR049730">
    <property type="entry name" value="SNF2/RAD54-like_C"/>
</dbReference>
<sequence length="203" mass="23655">MAQVAELESQVMIQRLPLGTLPCHLNSYFYYPCFLKSCPICSLNQRERSLEKFRQDPNEQLILAIIGAGGVGIDLTSATKVYLMVSQPDEIWENCLRTHMESKKLQDPCWNLSVESQAADRAYFLGQPCLTHIICYFVEVSIEVNMMEVHLIEYYPDLRVLKQFIVQRLYKQTHRYKKGSKKAFFYLQIFWSRLVINQSDPTA</sequence>
<keyword evidence="1" id="KW-0547">Nucleotide-binding</keyword>
<keyword evidence="5" id="KW-1185">Reference proteome</keyword>
<evidence type="ECO:0000256" key="1">
    <source>
        <dbReference type="ARBA" id="ARBA00022741"/>
    </source>
</evidence>
<protein>
    <recommendedName>
        <fullName evidence="6">Helicase C-terminal domain-containing protein</fullName>
    </recommendedName>
</protein>
<accession>A0A0L6VH01</accession>
<dbReference type="GO" id="GO:0008094">
    <property type="term" value="F:ATP-dependent activity, acting on DNA"/>
    <property type="evidence" value="ECO:0007669"/>
    <property type="project" value="TreeGrafter"/>
</dbReference>
<dbReference type="CDD" id="cd18793">
    <property type="entry name" value="SF2_C_SNF"/>
    <property type="match status" value="1"/>
</dbReference>
<dbReference type="PANTHER" id="PTHR45626">
    <property type="entry name" value="TRANSCRIPTION TERMINATION FACTOR 2-RELATED"/>
    <property type="match status" value="1"/>
</dbReference>
<evidence type="ECO:0000256" key="3">
    <source>
        <dbReference type="ARBA" id="ARBA00022840"/>
    </source>
</evidence>
<dbReference type="Gene3D" id="3.40.50.300">
    <property type="entry name" value="P-loop containing nucleotide triphosphate hydrolases"/>
    <property type="match status" value="1"/>
</dbReference>
<dbReference type="AlphaFoldDB" id="A0A0L6VH01"/>
<dbReference type="SUPFAM" id="SSF52540">
    <property type="entry name" value="P-loop containing nucleoside triphosphate hydrolases"/>
    <property type="match status" value="1"/>
</dbReference>
<keyword evidence="3" id="KW-0067">ATP-binding</keyword>
<dbReference type="STRING" id="27349.A0A0L6VH01"/>
<dbReference type="GO" id="GO:0006281">
    <property type="term" value="P:DNA repair"/>
    <property type="evidence" value="ECO:0007669"/>
    <property type="project" value="TreeGrafter"/>
</dbReference>
<dbReference type="PANTHER" id="PTHR45626:SF52">
    <property type="entry name" value="SINGLE-STRANDED DNA-DEPENDENT ATPASE (EUROFUNG)"/>
    <property type="match status" value="1"/>
</dbReference>
<evidence type="ECO:0008006" key="6">
    <source>
        <dbReference type="Google" id="ProtNLM"/>
    </source>
</evidence>
<dbReference type="InterPro" id="IPR027417">
    <property type="entry name" value="P-loop_NTPase"/>
</dbReference>